<evidence type="ECO:0000259" key="2">
    <source>
        <dbReference type="PROSITE" id="PS50112"/>
    </source>
</evidence>
<dbReference type="InterPro" id="IPR052155">
    <property type="entry name" value="Biofilm_reg_signaling"/>
</dbReference>
<dbReference type="InterPro" id="IPR013656">
    <property type="entry name" value="PAS_4"/>
</dbReference>
<dbReference type="GO" id="GO:0006355">
    <property type="term" value="P:regulation of DNA-templated transcription"/>
    <property type="evidence" value="ECO:0007669"/>
    <property type="project" value="InterPro"/>
</dbReference>
<dbReference type="CDD" id="cd00090">
    <property type="entry name" value="HTH_ARSR"/>
    <property type="match status" value="1"/>
</dbReference>
<dbReference type="PROSITE" id="PS50112">
    <property type="entry name" value="PAS"/>
    <property type="match status" value="2"/>
</dbReference>
<keyword evidence="5" id="KW-1185">Reference proteome</keyword>
<dbReference type="PANTHER" id="PTHR44757:SF2">
    <property type="entry name" value="BIOFILM ARCHITECTURE MAINTENANCE PROTEIN MBAA"/>
    <property type="match status" value="1"/>
</dbReference>
<dbReference type="SMART" id="SM00091">
    <property type="entry name" value="PAS"/>
    <property type="match status" value="3"/>
</dbReference>
<dbReference type="AlphaFoldDB" id="A0A7Z7AZQ7"/>
<sequence length="475" mass="54562">MELYNDEAAKIKSLLKENPRGMSVTDISKHVSVNRNTVAKYLELLRISGHIEMENVGTAKVYFLSQRIPVSTLLNFSSDFIVVINDNNKVVQANDRFLELSKVSKNAIQGKKLCDVFPPMISNKTLLESIKDARNGNEQVETLDIFVDNELCFFKAKIIPSTFDDGENGVTLIMENITEEINSRNILKRQQEKLEILVSQRTSELKETNEMLKKEIDERKKIEEKLQDEHEKAQNYLNIAGVLIAVIETDGKCTLINKKGLDILEREIDDVIGHHFVNEFILEECRESSMKRGQQIFDGEKEINCESYIITPSGKSKLIKWLHVALKDKYGNVTGILSSGQDITEQRKIEEELKESERKYRLLAENTMDCIWTIDKDMVFTYVNPAVYDIAGYAPEEWIGTKLSDHFPENEMQKLNEIIIYFLENGTDNSRTRIESLIYNKEMDLVPIDIYGKMLFDEGGNYQGFQGTTRKIDPL</sequence>
<dbReference type="SUPFAM" id="SSF55785">
    <property type="entry name" value="PYP-like sensor domain (PAS domain)"/>
    <property type="match status" value="3"/>
</dbReference>
<accession>A0A7Z7AZQ7</accession>
<feature type="domain" description="PAS" evidence="2">
    <location>
        <begin position="229"/>
        <end position="300"/>
    </location>
</feature>
<dbReference type="RefSeq" id="WP_091707999.1">
    <property type="nucleotide sequence ID" value="NZ_FNCA01000001.1"/>
</dbReference>
<dbReference type="OrthoDB" id="125738at2157"/>
<dbReference type="InterPro" id="IPR000700">
    <property type="entry name" value="PAS-assoc_C"/>
</dbReference>
<protein>
    <submittedName>
        <fullName evidence="4">PAS domain S-box-containing protein</fullName>
    </submittedName>
</protein>
<dbReference type="Proteomes" id="UP000199259">
    <property type="component" value="Unassembled WGS sequence"/>
</dbReference>
<dbReference type="NCBIfam" id="TIGR00229">
    <property type="entry name" value="sensory_box"/>
    <property type="match status" value="2"/>
</dbReference>
<dbReference type="InterPro" id="IPR036388">
    <property type="entry name" value="WH-like_DNA-bd_sf"/>
</dbReference>
<dbReference type="InterPro" id="IPR013767">
    <property type="entry name" value="PAS_fold"/>
</dbReference>
<dbReference type="Gene3D" id="1.10.10.10">
    <property type="entry name" value="Winged helix-like DNA-binding domain superfamily/Winged helix DNA-binding domain"/>
    <property type="match status" value="1"/>
</dbReference>
<proteinExistence type="predicted"/>
<dbReference type="Gene3D" id="3.30.450.20">
    <property type="entry name" value="PAS domain"/>
    <property type="match status" value="3"/>
</dbReference>
<feature type="domain" description="PAC" evidence="3">
    <location>
        <begin position="303"/>
        <end position="355"/>
    </location>
</feature>
<gene>
    <name evidence="4" type="ORF">SAMN04488589_0251</name>
</gene>
<evidence type="ECO:0000259" key="3">
    <source>
        <dbReference type="PROSITE" id="PS50113"/>
    </source>
</evidence>
<organism evidence="4 5">
    <name type="scientific">Methanolobus vulcani</name>
    <dbReference type="NCBI Taxonomy" id="38026"/>
    <lineage>
        <taxon>Archaea</taxon>
        <taxon>Methanobacteriati</taxon>
        <taxon>Methanobacteriota</taxon>
        <taxon>Stenosarchaea group</taxon>
        <taxon>Methanomicrobia</taxon>
        <taxon>Methanosarcinales</taxon>
        <taxon>Methanosarcinaceae</taxon>
        <taxon>Methanolobus</taxon>
    </lineage>
</organism>
<dbReference type="InterPro" id="IPR000014">
    <property type="entry name" value="PAS"/>
</dbReference>
<dbReference type="CDD" id="cd00130">
    <property type="entry name" value="PAS"/>
    <property type="match status" value="3"/>
</dbReference>
<evidence type="ECO:0000313" key="5">
    <source>
        <dbReference type="Proteomes" id="UP000199259"/>
    </source>
</evidence>
<dbReference type="EMBL" id="FNCA01000001">
    <property type="protein sequence ID" value="SDF29230.1"/>
    <property type="molecule type" value="Genomic_DNA"/>
</dbReference>
<evidence type="ECO:0000256" key="1">
    <source>
        <dbReference type="SAM" id="Coils"/>
    </source>
</evidence>
<evidence type="ECO:0000313" key="4">
    <source>
        <dbReference type="EMBL" id="SDF29230.1"/>
    </source>
</evidence>
<keyword evidence="1" id="KW-0175">Coiled coil</keyword>
<dbReference type="Pfam" id="PF08448">
    <property type="entry name" value="PAS_4"/>
    <property type="match status" value="1"/>
</dbReference>
<name>A0A7Z7AZQ7_9EURY</name>
<comment type="caution">
    <text evidence="4">The sequence shown here is derived from an EMBL/GenBank/DDBJ whole genome shotgun (WGS) entry which is preliminary data.</text>
</comment>
<dbReference type="Pfam" id="PF00989">
    <property type="entry name" value="PAS"/>
    <property type="match status" value="1"/>
</dbReference>
<feature type="coiled-coil region" evidence="1">
    <location>
        <begin position="205"/>
        <end position="239"/>
    </location>
</feature>
<dbReference type="InterPro" id="IPR036390">
    <property type="entry name" value="WH_DNA-bd_sf"/>
</dbReference>
<dbReference type="SUPFAM" id="SSF46785">
    <property type="entry name" value="Winged helix' DNA-binding domain"/>
    <property type="match status" value="1"/>
</dbReference>
<dbReference type="PANTHER" id="PTHR44757">
    <property type="entry name" value="DIGUANYLATE CYCLASE DGCP"/>
    <property type="match status" value="1"/>
</dbReference>
<feature type="domain" description="PAS" evidence="2">
    <location>
        <begin position="356"/>
        <end position="426"/>
    </location>
</feature>
<dbReference type="PROSITE" id="PS50113">
    <property type="entry name" value="PAC"/>
    <property type="match status" value="1"/>
</dbReference>
<reference evidence="4 5" key="1">
    <citation type="submission" date="2016-10" db="EMBL/GenBank/DDBJ databases">
        <authorList>
            <person name="Varghese N."/>
            <person name="Submissions S."/>
        </authorList>
    </citation>
    <scope>NUCLEOTIDE SEQUENCE [LARGE SCALE GENOMIC DNA]</scope>
    <source>
        <strain evidence="4 5">PL 12/M</strain>
    </source>
</reference>
<dbReference type="Pfam" id="PF13426">
    <property type="entry name" value="PAS_9"/>
    <property type="match status" value="1"/>
</dbReference>
<dbReference type="InterPro" id="IPR035965">
    <property type="entry name" value="PAS-like_dom_sf"/>
</dbReference>
<dbReference type="InterPro" id="IPR011991">
    <property type="entry name" value="ArsR-like_HTH"/>
</dbReference>